<organism evidence="5 6">
    <name type="scientific">Metabacillus lacus</name>
    <dbReference type="NCBI Taxonomy" id="1983721"/>
    <lineage>
        <taxon>Bacteria</taxon>
        <taxon>Bacillati</taxon>
        <taxon>Bacillota</taxon>
        <taxon>Bacilli</taxon>
        <taxon>Bacillales</taxon>
        <taxon>Bacillaceae</taxon>
        <taxon>Metabacillus</taxon>
    </lineage>
</organism>
<dbReference type="InterPro" id="IPR009057">
    <property type="entry name" value="Homeodomain-like_sf"/>
</dbReference>
<keyword evidence="1" id="KW-0678">Repressor</keyword>
<accession>A0A7X2IY75</accession>
<dbReference type="Proteomes" id="UP000448867">
    <property type="component" value="Unassembled WGS sequence"/>
</dbReference>
<dbReference type="RefSeq" id="WP_170289339.1">
    <property type="nucleotide sequence ID" value="NZ_WKKI01000006.1"/>
</dbReference>
<dbReference type="GO" id="GO:0003677">
    <property type="term" value="F:DNA binding"/>
    <property type="evidence" value="ECO:0007669"/>
    <property type="project" value="UniProtKB-UniRule"/>
</dbReference>
<dbReference type="Gene3D" id="1.10.357.10">
    <property type="entry name" value="Tetracycline Repressor, domain 2"/>
    <property type="match status" value="1"/>
</dbReference>
<evidence type="ECO:0000313" key="5">
    <source>
        <dbReference type="EMBL" id="MRX71652.1"/>
    </source>
</evidence>
<gene>
    <name evidence="5" type="ORF">GJU40_05620</name>
</gene>
<feature type="DNA-binding region" description="H-T-H motif" evidence="3">
    <location>
        <begin position="25"/>
        <end position="44"/>
    </location>
</feature>
<evidence type="ECO:0000256" key="1">
    <source>
        <dbReference type="ARBA" id="ARBA00022491"/>
    </source>
</evidence>
<dbReference type="Pfam" id="PF00440">
    <property type="entry name" value="TetR_N"/>
    <property type="match status" value="1"/>
</dbReference>
<evidence type="ECO:0000256" key="2">
    <source>
        <dbReference type="ARBA" id="ARBA00023125"/>
    </source>
</evidence>
<sequence length="293" mass="34218">MREREKLIIKSAMKCFAERGYYQTSIQQIADEASMAKGSIYNYFGSKEQLLLEIFQHHYENLFLALEEMDKEQMSARECFEKQLSFIFVDASNKLDFVIMQTREQVAKVNQEIYQYVAGVRKRLFRWYTKRLLDVYGESIHPFSVDLAAMLEGMVREYMFFILVGKKTADIHDLGEFFLVRMDYLVISFKETGDSGRLKQAYIDEPQKQAGNRKQLVKKAIQQIDEIDSTAFLPEDSKKLQRSLLSLREEALKESPNDVVLSGLILYLKTFDQKYLLNKVDSIEEALQQAQLL</sequence>
<feature type="domain" description="HTH tetR-type" evidence="4">
    <location>
        <begin position="2"/>
        <end position="62"/>
    </location>
</feature>
<proteinExistence type="predicted"/>
<dbReference type="PANTHER" id="PTHR43479">
    <property type="entry name" value="ACREF/ENVCD OPERON REPRESSOR-RELATED"/>
    <property type="match status" value="1"/>
</dbReference>
<keyword evidence="6" id="KW-1185">Reference proteome</keyword>
<dbReference type="PANTHER" id="PTHR43479:SF22">
    <property type="entry name" value="TRANSCRIPTIONAL REGULATOR, TETR FAMILY"/>
    <property type="match status" value="1"/>
</dbReference>
<evidence type="ECO:0000256" key="3">
    <source>
        <dbReference type="PROSITE-ProRule" id="PRU00335"/>
    </source>
</evidence>
<protein>
    <submittedName>
        <fullName evidence="5">TetR family transcriptional regulator</fullName>
    </submittedName>
</protein>
<evidence type="ECO:0000313" key="6">
    <source>
        <dbReference type="Proteomes" id="UP000448867"/>
    </source>
</evidence>
<name>A0A7X2IY75_9BACI</name>
<dbReference type="PROSITE" id="PS50977">
    <property type="entry name" value="HTH_TETR_2"/>
    <property type="match status" value="1"/>
</dbReference>
<dbReference type="EMBL" id="WKKI01000006">
    <property type="protein sequence ID" value="MRX71652.1"/>
    <property type="molecule type" value="Genomic_DNA"/>
</dbReference>
<reference evidence="5 6" key="1">
    <citation type="submission" date="2019-11" db="EMBL/GenBank/DDBJ databases">
        <title>Bacillus lacus genome.</title>
        <authorList>
            <person name="Allen C.J."/>
            <person name="Newman J.D."/>
        </authorList>
    </citation>
    <scope>NUCLEOTIDE SEQUENCE [LARGE SCALE GENOMIC DNA]</scope>
    <source>
        <strain evidence="5 6">KCTC 33946</strain>
    </source>
</reference>
<dbReference type="InterPro" id="IPR050624">
    <property type="entry name" value="HTH-type_Tx_Regulator"/>
</dbReference>
<keyword evidence="2 3" id="KW-0238">DNA-binding</keyword>
<dbReference type="SUPFAM" id="SSF46689">
    <property type="entry name" value="Homeodomain-like"/>
    <property type="match status" value="1"/>
</dbReference>
<dbReference type="PRINTS" id="PR00455">
    <property type="entry name" value="HTHTETR"/>
</dbReference>
<dbReference type="InterPro" id="IPR001647">
    <property type="entry name" value="HTH_TetR"/>
</dbReference>
<dbReference type="AlphaFoldDB" id="A0A7X2IY75"/>
<comment type="caution">
    <text evidence="5">The sequence shown here is derived from an EMBL/GenBank/DDBJ whole genome shotgun (WGS) entry which is preliminary data.</text>
</comment>
<evidence type="ECO:0000259" key="4">
    <source>
        <dbReference type="PROSITE" id="PS50977"/>
    </source>
</evidence>